<keyword evidence="1" id="KW-0812">Transmembrane</keyword>
<comment type="caution">
    <text evidence="2">The sequence shown here is derived from an EMBL/GenBank/DDBJ whole genome shotgun (WGS) entry which is preliminary data.</text>
</comment>
<gene>
    <name evidence="2" type="ORF">A3D07_04485</name>
</gene>
<reference evidence="2 3" key="1">
    <citation type="journal article" date="2016" name="Nat. Commun.">
        <title>Thousands of microbial genomes shed light on interconnected biogeochemical processes in an aquifer system.</title>
        <authorList>
            <person name="Anantharaman K."/>
            <person name="Brown C.T."/>
            <person name="Hug L.A."/>
            <person name="Sharon I."/>
            <person name="Castelle C.J."/>
            <person name="Probst A.J."/>
            <person name="Thomas B.C."/>
            <person name="Singh A."/>
            <person name="Wilkins M.J."/>
            <person name="Karaoz U."/>
            <person name="Brodie E.L."/>
            <person name="Williams K.H."/>
            <person name="Hubbard S.S."/>
            <person name="Banfield J.F."/>
        </authorList>
    </citation>
    <scope>NUCLEOTIDE SEQUENCE [LARGE SCALE GENOMIC DNA]</scope>
</reference>
<name>A0A1F5GKB5_9BACT</name>
<keyword evidence="1" id="KW-0472">Membrane</keyword>
<protein>
    <submittedName>
        <fullName evidence="2">Uncharacterized protein</fullName>
    </submittedName>
</protein>
<accession>A0A1F5GKB5</accession>
<feature type="transmembrane region" description="Helical" evidence="1">
    <location>
        <begin position="6"/>
        <end position="26"/>
    </location>
</feature>
<evidence type="ECO:0000313" key="2">
    <source>
        <dbReference type="EMBL" id="OGD92227.1"/>
    </source>
</evidence>
<dbReference type="EMBL" id="MFBF01000002">
    <property type="protein sequence ID" value="OGD92227.1"/>
    <property type="molecule type" value="Genomic_DNA"/>
</dbReference>
<dbReference type="STRING" id="1797716.A3D07_04485"/>
<evidence type="ECO:0000313" key="3">
    <source>
        <dbReference type="Proteomes" id="UP000177124"/>
    </source>
</evidence>
<organism evidence="2 3">
    <name type="scientific">Candidatus Curtissbacteria bacterium RIFCSPHIGHO2_02_FULL_42_15</name>
    <dbReference type="NCBI Taxonomy" id="1797716"/>
    <lineage>
        <taxon>Bacteria</taxon>
        <taxon>Candidatus Curtissiibacteriota</taxon>
    </lineage>
</organism>
<dbReference type="Proteomes" id="UP000177124">
    <property type="component" value="Unassembled WGS sequence"/>
</dbReference>
<sequence length="152" mass="17144">MKKKILMIGITMSVLLTTIFGGFIFYRWFQEKGSNSGELASTQTNDILFEKDEGWGPCPPGRVCSQTATLYGSGKLTLKGDKNYEKTLSKNLVDQVIIQIRQTGIMNKSCETPTLPDYSATYKINLDGQEKTIRFPGCENELKRIEDLFLEN</sequence>
<dbReference type="AlphaFoldDB" id="A0A1F5GKB5"/>
<keyword evidence="1" id="KW-1133">Transmembrane helix</keyword>
<evidence type="ECO:0000256" key="1">
    <source>
        <dbReference type="SAM" id="Phobius"/>
    </source>
</evidence>
<proteinExistence type="predicted"/>